<dbReference type="Proteomes" id="UP000214603">
    <property type="component" value="Unassembled WGS sequence"/>
</dbReference>
<evidence type="ECO:0000256" key="1">
    <source>
        <dbReference type="ARBA" id="ARBA00001974"/>
    </source>
</evidence>
<dbReference type="CDD" id="cd03478">
    <property type="entry name" value="Rieske_AIFL_N"/>
    <property type="match status" value="1"/>
</dbReference>
<dbReference type="Gene3D" id="2.102.10.10">
    <property type="entry name" value="Rieske [2Fe-2S] iron-sulphur domain"/>
    <property type="match status" value="1"/>
</dbReference>
<dbReference type="InterPro" id="IPR050446">
    <property type="entry name" value="FAD-oxidoreductase/Apoptosis"/>
</dbReference>
<dbReference type="InterPro" id="IPR036922">
    <property type="entry name" value="Rieske_2Fe-2S_sf"/>
</dbReference>
<evidence type="ECO:0000256" key="8">
    <source>
        <dbReference type="ARBA" id="ARBA00023014"/>
    </source>
</evidence>
<dbReference type="GO" id="GO:0046872">
    <property type="term" value="F:metal ion binding"/>
    <property type="evidence" value="ECO:0007669"/>
    <property type="project" value="UniProtKB-KW"/>
</dbReference>
<dbReference type="GO" id="GO:0051537">
    <property type="term" value="F:2 iron, 2 sulfur cluster binding"/>
    <property type="evidence" value="ECO:0007669"/>
    <property type="project" value="UniProtKB-KW"/>
</dbReference>
<dbReference type="SUPFAM" id="SSF55424">
    <property type="entry name" value="FAD/NAD-linked reductases, dimerisation (C-terminal) domain"/>
    <property type="match status" value="1"/>
</dbReference>
<dbReference type="SUPFAM" id="SSF51905">
    <property type="entry name" value="FAD/NAD(P)-binding domain"/>
    <property type="match status" value="1"/>
</dbReference>
<dbReference type="EMBL" id="NJIH01000009">
    <property type="protein sequence ID" value="OWT57547.1"/>
    <property type="molecule type" value="Genomic_DNA"/>
</dbReference>
<proteinExistence type="predicted"/>
<accession>A0A225M888</accession>
<dbReference type="RefSeq" id="WP_088604551.1">
    <property type="nucleotide sequence ID" value="NZ_NJIH01000009.1"/>
</dbReference>
<gene>
    <name evidence="10" type="ORF">CEY11_16725</name>
</gene>
<dbReference type="InterPro" id="IPR023753">
    <property type="entry name" value="FAD/NAD-binding_dom"/>
</dbReference>
<dbReference type="GO" id="GO:0016651">
    <property type="term" value="F:oxidoreductase activity, acting on NAD(P)H"/>
    <property type="evidence" value="ECO:0007669"/>
    <property type="project" value="TreeGrafter"/>
</dbReference>
<dbReference type="Pfam" id="PF07992">
    <property type="entry name" value="Pyr_redox_2"/>
    <property type="match status" value="1"/>
</dbReference>
<keyword evidence="7" id="KW-0408">Iron</keyword>
<dbReference type="InterPro" id="IPR016156">
    <property type="entry name" value="FAD/NAD-linked_Rdtase_dimer_sf"/>
</dbReference>
<keyword evidence="11" id="KW-1185">Reference proteome</keyword>
<dbReference type="PANTHER" id="PTHR43557:SF2">
    <property type="entry name" value="RIESKE DOMAIN-CONTAINING PROTEIN-RELATED"/>
    <property type="match status" value="1"/>
</dbReference>
<feature type="domain" description="Rieske" evidence="9">
    <location>
        <begin position="13"/>
        <end position="108"/>
    </location>
</feature>
<dbReference type="PRINTS" id="PR00368">
    <property type="entry name" value="FADPNR"/>
</dbReference>
<comment type="cofactor">
    <cofactor evidence="1">
        <name>FAD</name>
        <dbReference type="ChEBI" id="CHEBI:57692"/>
    </cofactor>
</comment>
<dbReference type="GO" id="GO:0005737">
    <property type="term" value="C:cytoplasm"/>
    <property type="evidence" value="ECO:0007669"/>
    <property type="project" value="TreeGrafter"/>
</dbReference>
<evidence type="ECO:0000256" key="6">
    <source>
        <dbReference type="ARBA" id="ARBA00023002"/>
    </source>
</evidence>
<evidence type="ECO:0000259" key="9">
    <source>
        <dbReference type="PROSITE" id="PS51296"/>
    </source>
</evidence>
<keyword evidence="6" id="KW-0560">Oxidoreductase</keyword>
<keyword evidence="3" id="KW-0001">2Fe-2S</keyword>
<sequence length="508" mass="54382">MSDQAETGGPDLASGIAQSDLQEGGMIAGHVGDQSVLLARHEGKLYALDAKCTHYGAPLADGAIIDCTLRCPWHHARFDLSTGAAVGAPALQALSCWKVEISGDKMFVRERVQPPEAPRRTENVPTSVVIVGGGAAGEAAAEMLRHEGYGGPVTILSDDSAPPCDRPNLSKDYLAGTAQADWIPLRDADFYREHEIELRLKTQVTAIEPAASQLRLADGSTLGYGALLLATGAEPVRLKLPGADLPHIHYLRTQADCEAIIAGIEAGAKRAVVVGASFIGLEVAAALRQRDIETHVVAPDARPLERVMGPELGDFIRALHESKGVVFHLQQSVTGFEADAVVLQSGERLACDIVVVGVGVRARTALAEAAGLDVDHGVMVNEYLQTSVANIYAAGDIARWPDPYSGERMRVEHWAVAQRQGQAAARNMLGAKQAFTQAPFFWSQHYDAAINYVGHAAHWDRIETDGDASKYDFSARYIDAGRTAALATIYRDIESLKEEAAMEAQAGR</sequence>
<dbReference type="InterPro" id="IPR017941">
    <property type="entry name" value="Rieske_2Fe-2S"/>
</dbReference>
<keyword evidence="5" id="KW-0274">FAD</keyword>
<dbReference type="PROSITE" id="PS51296">
    <property type="entry name" value="RIESKE"/>
    <property type="match status" value="1"/>
</dbReference>
<keyword evidence="8" id="KW-0411">Iron-sulfur</keyword>
<evidence type="ECO:0000256" key="3">
    <source>
        <dbReference type="ARBA" id="ARBA00022714"/>
    </source>
</evidence>
<dbReference type="Gene3D" id="3.50.50.60">
    <property type="entry name" value="FAD/NAD(P)-binding domain"/>
    <property type="match status" value="2"/>
</dbReference>
<keyword evidence="4" id="KW-0479">Metal-binding</keyword>
<dbReference type="AlphaFoldDB" id="A0A225M888"/>
<reference evidence="11" key="1">
    <citation type="submission" date="2017-06" db="EMBL/GenBank/DDBJ databases">
        <title>Herbaspirillum phytohormonus sp. nov., isolated from the root nodule of Robinia pseudoacacia in lead-zinc mine.</title>
        <authorList>
            <person name="Fan M."/>
            <person name="Lin Y."/>
        </authorList>
    </citation>
    <scope>NUCLEOTIDE SEQUENCE [LARGE SCALE GENOMIC DNA]</scope>
    <source>
        <strain evidence="11">SC-089</strain>
    </source>
</reference>
<protein>
    <submittedName>
        <fullName evidence="10">Pyridine nucleotide-disulfide oxidoreductase</fullName>
    </submittedName>
</protein>
<name>A0A225M888_9BURK</name>
<dbReference type="Pfam" id="PF14759">
    <property type="entry name" value="Reductase_C"/>
    <property type="match status" value="1"/>
</dbReference>
<keyword evidence="2" id="KW-0285">Flavoprotein</keyword>
<dbReference type="OrthoDB" id="9769238at2"/>
<dbReference type="SUPFAM" id="SSF50022">
    <property type="entry name" value="ISP domain"/>
    <property type="match status" value="1"/>
</dbReference>
<evidence type="ECO:0000256" key="5">
    <source>
        <dbReference type="ARBA" id="ARBA00022827"/>
    </source>
</evidence>
<evidence type="ECO:0000256" key="2">
    <source>
        <dbReference type="ARBA" id="ARBA00022630"/>
    </source>
</evidence>
<dbReference type="Pfam" id="PF00355">
    <property type="entry name" value="Rieske"/>
    <property type="match status" value="1"/>
</dbReference>
<dbReference type="InterPro" id="IPR028202">
    <property type="entry name" value="Reductase_C"/>
</dbReference>
<dbReference type="Gene3D" id="3.30.390.30">
    <property type="match status" value="1"/>
</dbReference>
<dbReference type="PRINTS" id="PR00411">
    <property type="entry name" value="PNDRDTASEI"/>
</dbReference>
<dbReference type="InterPro" id="IPR036188">
    <property type="entry name" value="FAD/NAD-bd_sf"/>
</dbReference>
<dbReference type="PANTHER" id="PTHR43557">
    <property type="entry name" value="APOPTOSIS-INDUCING FACTOR 1"/>
    <property type="match status" value="1"/>
</dbReference>
<comment type="caution">
    <text evidence="10">The sequence shown here is derived from an EMBL/GenBank/DDBJ whole genome shotgun (WGS) entry which is preliminary data.</text>
</comment>
<organism evidence="10 11">
    <name type="scientific">Candidimonas nitroreducens</name>
    <dbReference type="NCBI Taxonomy" id="683354"/>
    <lineage>
        <taxon>Bacteria</taxon>
        <taxon>Pseudomonadati</taxon>
        <taxon>Pseudomonadota</taxon>
        <taxon>Betaproteobacteria</taxon>
        <taxon>Burkholderiales</taxon>
        <taxon>Alcaligenaceae</taxon>
        <taxon>Candidimonas</taxon>
    </lineage>
</organism>
<evidence type="ECO:0000313" key="11">
    <source>
        <dbReference type="Proteomes" id="UP000214603"/>
    </source>
</evidence>
<evidence type="ECO:0000313" key="10">
    <source>
        <dbReference type="EMBL" id="OWT57547.1"/>
    </source>
</evidence>
<evidence type="ECO:0000256" key="7">
    <source>
        <dbReference type="ARBA" id="ARBA00023004"/>
    </source>
</evidence>
<evidence type="ECO:0000256" key="4">
    <source>
        <dbReference type="ARBA" id="ARBA00022723"/>
    </source>
</evidence>